<dbReference type="InterPro" id="IPR014746">
    <property type="entry name" value="Gln_synth/guanido_kin_cat_dom"/>
</dbReference>
<protein>
    <recommendedName>
        <fullName evidence="12">Glutamine synthetase</fullName>
    </recommendedName>
</protein>
<sequence length="439" mass="48820">MDRTLSPLHDFGVKNGIRFFLVSYVDLLGVVRSKLVPLSAIQTMERTGAGFAGYAAHFLMTAADSDMLAVPDATSVMKLPWNVEVAWVASDLYMNGVLVQQSPRQVLKSQIEKATRLGYRMKTGVECEFFLLSNDSEVQTADLKDKTTKPCYDQGALMRNYNIISELCDHMKTLGWKVYQADHEDGNGQFELNWEYDDCLATADKHTFFKFMVKSVAEKHGCRATFMPKPFLNKTGNGAHCHVSVWDTTASTNLFLDAHGALGLASLAYNFIAGVLENAEALVSILNPTVNSYKRIDGHTTISGSSWAPCSVSYTGNNRTHMIRIPDAGRFELRLADGAVNPYLLQAAILASGLDGIERKLNPGPRSDWNGHLPAPNGIVLRTLPTTLLDALRKLSDSQFLRQALGEEFTTSYAELQMEQWRSYSRHLSQWELDNTLDC</sequence>
<reference evidence="10" key="1">
    <citation type="submission" date="2024-02" db="EMBL/GenBank/DDBJ databases">
        <authorList>
            <consortium name="ELIXIR-Norway"/>
            <consortium name="Elixir Norway"/>
        </authorList>
    </citation>
    <scope>NUCLEOTIDE SEQUENCE</scope>
</reference>
<dbReference type="InterPro" id="IPR027303">
    <property type="entry name" value="Gln_synth_gly_rich_site"/>
</dbReference>
<organism evidence="10 11">
    <name type="scientific">Sphagnum troendelagicum</name>
    <dbReference type="NCBI Taxonomy" id="128251"/>
    <lineage>
        <taxon>Eukaryota</taxon>
        <taxon>Viridiplantae</taxon>
        <taxon>Streptophyta</taxon>
        <taxon>Embryophyta</taxon>
        <taxon>Bryophyta</taxon>
        <taxon>Sphagnophytina</taxon>
        <taxon>Sphagnopsida</taxon>
        <taxon>Sphagnales</taxon>
        <taxon>Sphagnaceae</taxon>
        <taxon>Sphagnum</taxon>
    </lineage>
</organism>
<keyword evidence="4" id="KW-0067">ATP-binding</keyword>
<evidence type="ECO:0008006" key="12">
    <source>
        <dbReference type="Google" id="ProtNLM"/>
    </source>
</evidence>
<feature type="domain" description="GS beta-grasp" evidence="8">
    <location>
        <begin position="15"/>
        <end position="97"/>
    </location>
</feature>
<keyword evidence="11" id="KW-1185">Reference proteome</keyword>
<dbReference type="SUPFAM" id="SSF54368">
    <property type="entry name" value="Glutamine synthetase, N-terminal domain"/>
    <property type="match status" value="1"/>
</dbReference>
<dbReference type="PROSITE" id="PS00181">
    <property type="entry name" value="GLNA_ATP"/>
    <property type="match status" value="1"/>
</dbReference>
<dbReference type="PANTHER" id="PTHR43785:SF14">
    <property type="entry name" value="GLUTAMINE SYNTHETASE"/>
    <property type="match status" value="1"/>
</dbReference>
<feature type="domain" description="GS catalytic" evidence="9">
    <location>
        <begin position="103"/>
        <end position="439"/>
    </location>
</feature>
<dbReference type="InterPro" id="IPR008146">
    <property type="entry name" value="Gln_synth_cat_dom"/>
</dbReference>
<comment type="cofactor">
    <cofactor evidence="1">
        <name>Mg(2+)</name>
        <dbReference type="ChEBI" id="CHEBI:18420"/>
    </cofactor>
</comment>
<dbReference type="InterPro" id="IPR008147">
    <property type="entry name" value="Gln_synt_N"/>
</dbReference>
<comment type="similarity">
    <text evidence="6 7">Belongs to the glutamine synthetase family.</text>
</comment>
<keyword evidence="2" id="KW-0436">Ligase</keyword>
<dbReference type="PROSITE" id="PS51987">
    <property type="entry name" value="GS_CATALYTIC"/>
    <property type="match status" value="1"/>
</dbReference>
<evidence type="ECO:0000256" key="3">
    <source>
        <dbReference type="ARBA" id="ARBA00022741"/>
    </source>
</evidence>
<gene>
    <name evidence="10" type="ORF">CSSPTR1EN2_LOCUS17394</name>
</gene>
<dbReference type="EMBL" id="OZ019897">
    <property type="protein sequence ID" value="CAK9225280.1"/>
    <property type="molecule type" value="Genomic_DNA"/>
</dbReference>
<evidence type="ECO:0000313" key="10">
    <source>
        <dbReference type="EMBL" id="CAK9225280.1"/>
    </source>
</evidence>
<evidence type="ECO:0000256" key="7">
    <source>
        <dbReference type="RuleBase" id="RU000384"/>
    </source>
</evidence>
<evidence type="ECO:0000313" key="11">
    <source>
        <dbReference type="Proteomes" id="UP001497512"/>
    </source>
</evidence>
<keyword evidence="3" id="KW-0547">Nucleotide-binding</keyword>
<accession>A0ABP0ULK6</accession>
<dbReference type="PROSITE" id="PS51986">
    <property type="entry name" value="GS_BETA_GRASP"/>
    <property type="match status" value="1"/>
</dbReference>
<dbReference type="PANTHER" id="PTHR43785">
    <property type="entry name" value="GAMMA-GLUTAMYLPUTRESCINE SYNTHETASE"/>
    <property type="match status" value="1"/>
</dbReference>
<name>A0ABP0ULK6_9BRYO</name>
<evidence type="ECO:0000256" key="5">
    <source>
        <dbReference type="ARBA" id="ARBA00022842"/>
    </source>
</evidence>
<dbReference type="NCBIfam" id="TIGR03105">
    <property type="entry name" value="gln_synth_III"/>
    <property type="match status" value="1"/>
</dbReference>
<evidence type="ECO:0000259" key="9">
    <source>
        <dbReference type="PROSITE" id="PS51987"/>
    </source>
</evidence>
<dbReference type="SMART" id="SM01230">
    <property type="entry name" value="Gln-synt_C"/>
    <property type="match status" value="1"/>
</dbReference>
<dbReference type="Gene3D" id="3.10.20.70">
    <property type="entry name" value="Glutamine synthetase, N-terminal domain"/>
    <property type="match status" value="1"/>
</dbReference>
<keyword evidence="5" id="KW-0460">Magnesium</keyword>
<evidence type="ECO:0000256" key="6">
    <source>
        <dbReference type="PROSITE-ProRule" id="PRU01330"/>
    </source>
</evidence>
<dbReference type="Gene3D" id="3.30.590.10">
    <property type="entry name" value="Glutamine synthetase/guanido kinase, catalytic domain"/>
    <property type="match status" value="1"/>
</dbReference>
<dbReference type="SUPFAM" id="SSF55931">
    <property type="entry name" value="Glutamine synthetase/guanido kinase"/>
    <property type="match status" value="1"/>
</dbReference>
<evidence type="ECO:0000256" key="2">
    <source>
        <dbReference type="ARBA" id="ARBA00022598"/>
    </source>
</evidence>
<dbReference type="Proteomes" id="UP001497512">
    <property type="component" value="Chromosome 5"/>
</dbReference>
<evidence type="ECO:0000256" key="1">
    <source>
        <dbReference type="ARBA" id="ARBA00001946"/>
    </source>
</evidence>
<dbReference type="Pfam" id="PF00120">
    <property type="entry name" value="Gln-synt_C"/>
    <property type="match status" value="1"/>
</dbReference>
<dbReference type="InterPro" id="IPR017536">
    <property type="entry name" value="Glutamine_synthetase_typeIII"/>
</dbReference>
<evidence type="ECO:0000256" key="4">
    <source>
        <dbReference type="ARBA" id="ARBA00022840"/>
    </source>
</evidence>
<dbReference type="InterPro" id="IPR036651">
    <property type="entry name" value="Gln_synt_N_sf"/>
</dbReference>
<proteinExistence type="inferred from homology"/>
<evidence type="ECO:0000259" key="8">
    <source>
        <dbReference type="PROSITE" id="PS51986"/>
    </source>
</evidence>